<dbReference type="AlphaFoldDB" id="A0AAD7CGW9"/>
<proteinExistence type="predicted"/>
<dbReference type="EMBL" id="JARKIE010000382">
    <property type="protein sequence ID" value="KAJ7648422.1"/>
    <property type="molecule type" value="Genomic_DNA"/>
</dbReference>
<evidence type="ECO:0000313" key="1">
    <source>
        <dbReference type="EMBL" id="KAJ7648422.1"/>
    </source>
</evidence>
<name>A0AAD7CGW9_MYCRO</name>
<reference evidence="1" key="1">
    <citation type="submission" date="2023-03" db="EMBL/GenBank/DDBJ databases">
        <title>Massive genome expansion in bonnet fungi (Mycena s.s.) driven by repeated elements and novel gene families across ecological guilds.</title>
        <authorList>
            <consortium name="Lawrence Berkeley National Laboratory"/>
            <person name="Harder C.B."/>
            <person name="Miyauchi S."/>
            <person name="Viragh M."/>
            <person name="Kuo A."/>
            <person name="Thoen E."/>
            <person name="Andreopoulos B."/>
            <person name="Lu D."/>
            <person name="Skrede I."/>
            <person name="Drula E."/>
            <person name="Henrissat B."/>
            <person name="Morin E."/>
            <person name="Kohler A."/>
            <person name="Barry K."/>
            <person name="LaButti K."/>
            <person name="Morin E."/>
            <person name="Salamov A."/>
            <person name="Lipzen A."/>
            <person name="Mereny Z."/>
            <person name="Hegedus B."/>
            <person name="Baldrian P."/>
            <person name="Stursova M."/>
            <person name="Weitz H."/>
            <person name="Taylor A."/>
            <person name="Grigoriev I.V."/>
            <person name="Nagy L.G."/>
            <person name="Martin F."/>
            <person name="Kauserud H."/>
        </authorList>
    </citation>
    <scope>NUCLEOTIDE SEQUENCE</scope>
    <source>
        <strain evidence="1">CBHHK067</strain>
    </source>
</reference>
<comment type="caution">
    <text evidence="1">The sequence shown here is derived from an EMBL/GenBank/DDBJ whole genome shotgun (WGS) entry which is preliminary data.</text>
</comment>
<protein>
    <submittedName>
        <fullName evidence="1">Uncharacterized protein</fullName>
    </submittedName>
</protein>
<organism evidence="1 2">
    <name type="scientific">Mycena rosella</name>
    <name type="common">Pink bonnet</name>
    <name type="synonym">Agaricus rosellus</name>
    <dbReference type="NCBI Taxonomy" id="1033263"/>
    <lineage>
        <taxon>Eukaryota</taxon>
        <taxon>Fungi</taxon>
        <taxon>Dikarya</taxon>
        <taxon>Basidiomycota</taxon>
        <taxon>Agaricomycotina</taxon>
        <taxon>Agaricomycetes</taxon>
        <taxon>Agaricomycetidae</taxon>
        <taxon>Agaricales</taxon>
        <taxon>Marasmiineae</taxon>
        <taxon>Mycenaceae</taxon>
        <taxon>Mycena</taxon>
    </lineage>
</organism>
<accession>A0AAD7CGW9</accession>
<evidence type="ECO:0000313" key="2">
    <source>
        <dbReference type="Proteomes" id="UP001221757"/>
    </source>
</evidence>
<dbReference type="Proteomes" id="UP001221757">
    <property type="component" value="Unassembled WGS sequence"/>
</dbReference>
<sequence>MEICLALIVLTSKPRAGQQTKRTFNRAQEKSGLGRTGDFRTTTLGCDTFTTELVSAQSLTVWDKVELEKDAAEKINAGNSESSLDQVRYSRTTGTGCLQYSTPQERGWVEIPVKFPESESSRQSPLSRIGRLTVCGCEPIVFGVLLGVLELCTLQAS</sequence>
<keyword evidence="2" id="KW-1185">Reference proteome</keyword>
<gene>
    <name evidence="1" type="ORF">B0H17DRAFT_1148101</name>
</gene>